<keyword evidence="8" id="KW-0521">NADP</keyword>
<evidence type="ECO:0000256" key="3">
    <source>
        <dbReference type="ARBA" id="ARBA00022605"/>
    </source>
</evidence>
<dbReference type="InterPro" id="IPR001433">
    <property type="entry name" value="OxRdtase_FAD/NAD-bd"/>
</dbReference>
<dbReference type="SUPFAM" id="SSF52218">
    <property type="entry name" value="Flavoproteins"/>
    <property type="match status" value="1"/>
</dbReference>
<dbReference type="Pfam" id="PF00175">
    <property type="entry name" value="NAD_binding_1"/>
    <property type="match status" value="1"/>
</dbReference>
<feature type="domain" description="FAD-binding FR-type" evidence="14">
    <location>
        <begin position="244"/>
        <end position="488"/>
    </location>
</feature>
<keyword evidence="10" id="KW-0486">Methionine biosynthesis</keyword>
<dbReference type="FunFam" id="1.20.990.10:FF:000007">
    <property type="entry name" value="Methionine synthase reductase"/>
    <property type="match status" value="1"/>
</dbReference>
<dbReference type="GO" id="GO:0010181">
    <property type="term" value="F:FMN binding"/>
    <property type="evidence" value="ECO:0007669"/>
    <property type="project" value="InterPro"/>
</dbReference>
<dbReference type="PRINTS" id="PR00371">
    <property type="entry name" value="FPNCR"/>
</dbReference>
<comment type="caution">
    <text evidence="15">The sequence shown here is derived from an EMBL/GenBank/DDBJ whole genome shotgun (WGS) entry which is preliminary data.</text>
</comment>
<organism evidence="15 17">
    <name type="scientific">Adineta ricciae</name>
    <name type="common">Rotifer</name>
    <dbReference type="NCBI Taxonomy" id="249248"/>
    <lineage>
        <taxon>Eukaryota</taxon>
        <taxon>Metazoa</taxon>
        <taxon>Spiralia</taxon>
        <taxon>Gnathifera</taxon>
        <taxon>Rotifera</taxon>
        <taxon>Eurotatoria</taxon>
        <taxon>Bdelloidea</taxon>
        <taxon>Adinetida</taxon>
        <taxon>Adinetidae</taxon>
        <taxon>Adineta</taxon>
    </lineage>
</organism>
<dbReference type="EMBL" id="CAJNOJ010000287">
    <property type="protein sequence ID" value="CAF1371256.1"/>
    <property type="molecule type" value="Genomic_DNA"/>
</dbReference>
<dbReference type="SUPFAM" id="SSF52343">
    <property type="entry name" value="Ferredoxin reductase-like, C-terminal NADP-linked domain"/>
    <property type="match status" value="1"/>
</dbReference>
<evidence type="ECO:0000256" key="9">
    <source>
        <dbReference type="ARBA" id="ARBA00023002"/>
    </source>
</evidence>
<dbReference type="Pfam" id="PF00667">
    <property type="entry name" value="FAD_binding_1"/>
    <property type="match status" value="1"/>
</dbReference>
<dbReference type="EC" id="1.16.1.8" evidence="11"/>
<evidence type="ECO:0000313" key="16">
    <source>
        <dbReference type="EMBL" id="CAF1371256.1"/>
    </source>
</evidence>
<dbReference type="InterPro" id="IPR029039">
    <property type="entry name" value="Flavoprotein-like_sf"/>
</dbReference>
<proteinExistence type="predicted"/>
<evidence type="ECO:0000256" key="8">
    <source>
        <dbReference type="ARBA" id="ARBA00022857"/>
    </source>
</evidence>
<comment type="cofactor">
    <cofactor evidence="2">
        <name>FAD</name>
        <dbReference type="ChEBI" id="CHEBI:57692"/>
    </cofactor>
</comment>
<dbReference type="InterPro" id="IPR003097">
    <property type="entry name" value="CysJ-like_FAD-binding"/>
</dbReference>
<reference evidence="15" key="1">
    <citation type="submission" date="2021-02" db="EMBL/GenBank/DDBJ databases">
        <authorList>
            <person name="Nowell W R."/>
        </authorList>
    </citation>
    <scope>NUCLEOTIDE SEQUENCE</scope>
</reference>
<name>A0A814SAF4_ADIRI</name>
<dbReference type="GO" id="GO:0005829">
    <property type="term" value="C:cytosol"/>
    <property type="evidence" value="ECO:0007669"/>
    <property type="project" value="TreeGrafter"/>
</dbReference>
<dbReference type="PRINTS" id="PR00369">
    <property type="entry name" value="FLAVODOXIN"/>
</dbReference>
<dbReference type="FunFam" id="3.40.50.360:FF:000059">
    <property type="entry name" value="5-methyltetrahydrofolate-homocysteine methyltransferase reductase"/>
    <property type="match status" value="1"/>
</dbReference>
<evidence type="ECO:0000256" key="6">
    <source>
        <dbReference type="ARBA" id="ARBA00022691"/>
    </source>
</evidence>
<evidence type="ECO:0000256" key="10">
    <source>
        <dbReference type="ARBA" id="ARBA00023167"/>
    </source>
</evidence>
<evidence type="ECO:0000313" key="17">
    <source>
        <dbReference type="Proteomes" id="UP000663828"/>
    </source>
</evidence>
<feature type="domain" description="Flavodoxin-like" evidence="13">
    <location>
        <begin position="6"/>
        <end position="149"/>
    </location>
</feature>
<evidence type="ECO:0000259" key="14">
    <source>
        <dbReference type="PROSITE" id="PS51384"/>
    </source>
</evidence>
<keyword evidence="6" id="KW-0949">S-adenosyl-L-methionine</keyword>
<keyword evidence="4" id="KW-0285">Flavoprotein</keyword>
<evidence type="ECO:0000259" key="13">
    <source>
        <dbReference type="PROSITE" id="PS50902"/>
    </source>
</evidence>
<dbReference type="InterPro" id="IPR017927">
    <property type="entry name" value="FAD-bd_FR_type"/>
</dbReference>
<dbReference type="PANTHER" id="PTHR19384:SF84">
    <property type="entry name" value="METHIONINE SYNTHASE REDUCTASE"/>
    <property type="match status" value="1"/>
</dbReference>
<sequence>MKKWRFLLGFGSETGQSKSIAQGMGDIASDQHQICADIFELDEIDKQFKLEDEPVMVIVTSSTGDGEPPSNASKFWRKIRREKNPQFLSHMKYTVLGLGDTNYSNFCNCGRVLDRRFEELGATRFYPSAWADDAVGMDSTIEPWLQGLWPALKETLGKIGNSTEASVSDISDSINQLNLSTENKPTVNRQLSSSNKFKSDEDTITYSSSLTELTTLTLPPKPTHSLAVKLIESAENAYQPSIEGQYHASTLTRRECLTHDAAVKAVMSINLQLSEEEFAFEPGDAVKVVCANNENEVNLLLKRLQWMDKASYQLDISISPDNTKKSAKVPTYIPLMCSLRYALTNCLDIRSSPRKNLLRLFVDCTTDEDEKRRLEELCSKEGSEVYIKYILEEHLSVLDILNHFPSCQPDVPILIEFLPSLMPRFYSICSSPLDDARSIQFVYSLLKFEPKNGRTYERNGVCTNWLNEIDLGTKVQIQTRISQHFRLPLTLDTPVIMIGPGTGVAPFIGFLEHLHLSSKSINGFDVNNLNTWLFYGCRHRQHDFLFEEQIQMYQQINVLKHLFVAASREDNYPYRYVQDQLRANGKDIADLIYHRNAVIYVCGDIKVMVRDVRETIAQILKETFDIQNIEEYMKSLETSRRYLLDIWS</sequence>
<evidence type="ECO:0000256" key="12">
    <source>
        <dbReference type="ARBA" id="ARBA00040659"/>
    </source>
</evidence>
<dbReference type="GO" id="GO:0030586">
    <property type="term" value="F:[methionine synthase] reductase (NADPH) activity"/>
    <property type="evidence" value="ECO:0007669"/>
    <property type="project" value="UniProtKB-EC"/>
</dbReference>
<dbReference type="InterPro" id="IPR008254">
    <property type="entry name" value="Flavodoxin/NO_synth"/>
</dbReference>
<evidence type="ECO:0000256" key="2">
    <source>
        <dbReference type="ARBA" id="ARBA00001974"/>
    </source>
</evidence>
<dbReference type="OrthoDB" id="1856718at2759"/>
<comment type="cofactor">
    <cofactor evidence="1">
        <name>FMN</name>
        <dbReference type="ChEBI" id="CHEBI:58210"/>
    </cofactor>
</comment>
<dbReference type="EMBL" id="CAJNOR010001440">
    <property type="protein sequence ID" value="CAF1143469.1"/>
    <property type="molecule type" value="Genomic_DNA"/>
</dbReference>
<evidence type="ECO:0000256" key="4">
    <source>
        <dbReference type="ARBA" id="ARBA00022630"/>
    </source>
</evidence>
<dbReference type="InterPro" id="IPR001709">
    <property type="entry name" value="Flavoprot_Pyr_Nucl_cyt_Rdtase"/>
</dbReference>
<dbReference type="Gene3D" id="3.40.50.360">
    <property type="match status" value="1"/>
</dbReference>
<evidence type="ECO:0000256" key="7">
    <source>
        <dbReference type="ARBA" id="ARBA00022827"/>
    </source>
</evidence>
<evidence type="ECO:0000256" key="11">
    <source>
        <dbReference type="ARBA" id="ARBA00039088"/>
    </source>
</evidence>
<dbReference type="AlphaFoldDB" id="A0A814SAF4"/>
<keyword evidence="17" id="KW-1185">Reference proteome</keyword>
<gene>
    <name evidence="16" type="ORF">EDS130_LOCUS34387</name>
    <name evidence="15" type="ORF">XAT740_LOCUS20552</name>
</gene>
<dbReference type="InterPro" id="IPR039261">
    <property type="entry name" value="FNR_nucleotide-bd"/>
</dbReference>
<dbReference type="PANTHER" id="PTHR19384">
    <property type="entry name" value="NITRIC OXIDE SYNTHASE-RELATED"/>
    <property type="match status" value="1"/>
</dbReference>
<dbReference type="Gene3D" id="2.40.30.10">
    <property type="entry name" value="Translation factors"/>
    <property type="match status" value="1"/>
</dbReference>
<keyword evidence="7" id="KW-0274">FAD</keyword>
<keyword evidence="5" id="KW-0288">FMN</keyword>
<evidence type="ECO:0000313" key="15">
    <source>
        <dbReference type="EMBL" id="CAF1143469.1"/>
    </source>
</evidence>
<protein>
    <recommendedName>
        <fullName evidence="12">Methionine synthase reductase</fullName>
        <ecNumber evidence="11">1.16.1.8</ecNumber>
    </recommendedName>
</protein>
<dbReference type="Gene3D" id="3.40.50.80">
    <property type="entry name" value="Nucleotide-binding domain of ferredoxin-NADP reductase (FNR) module"/>
    <property type="match status" value="1"/>
</dbReference>
<dbReference type="GO" id="GO:0009086">
    <property type="term" value="P:methionine biosynthetic process"/>
    <property type="evidence" value="ECO:0007669"/>
    <property type="project" value="UniProtKB-KW"/>
</dbReference>
<dbReference type="GO" id="GO:0050660">
    <property type="term" value="F:flavin adenine dinucleotide binding"/>
    <property type="evidence" value="ECO:0007669"/>
    <property type="project" value="TreeGrafter"/>
</dbReference>
<keyword evidence="3" id="KW-0028">Amino-acid biosynthesis</keyword>
<dbReference type="Proteomes" id="UP000663852">
    <property type="component" value="Unassembled WGS sequence"/>
</dbReference>
<dbReference type="InterPro" id="IPR023173">
    <property type="entry name" value="NADPH_Cyt_P450_Rdtase_alpha"/>
</dbReference>
<dbReference type="InterPro" id="IPR017938">
    <property type="entry name" value="Riboflavin_synthase-like_b-brl"/>
</dbReference>
<dbReference type="PROSITE" id="PS50902">
    <property type="entry name" value="FLAVODOXIN_LIKE"/>
    <property type="match status" value="1"/>
</dbReference>
<dbReference type="Gene3D" id="1.20.990.10">
    <property type="entry name" value="NADPH-cytochrome p450 Reductase, Chain A, domain 3"/>
    <property type="match status" value="1"/>
</dbReference>
<evidence type="ECO:0000256" key="5">
    <source>
        <dbReference type="ARBA" id="ARBA00022643"/>
    </source>
</evidence>
<evidence type="ECO:0000256" key="1">
    <source>
        <dbReference type="ARBA" id="ARBA00001917"/>
    </source>
</evidence>
<dbReference type="Proteomes" id="UP000663828">
    <property type="component" value="Unassembled WGS sequence"/>
</dbReference>
<dbReference type="GO" id="GO:0050667">
    <property type="term" value="P:homocysteine metabolic process"/>
    <property type="evidence" value="ECO:0007669"/>
    <property type="project" value="TreeGrafter"/>
</dbReference>
<dbReference type="InterPro" id="IPR001094">
    <property type="entry name" value="Flavdoxin-like"/>
</dbReference>
<dbReference type="SUPFAM" id="SSF63380">
    <property type="entry name" value="Riboflavin synthase domain-like"/>
    <property type="match status" value="1"/>
</dbReference>
<keyword evidence="9" id="KW-0560">Oxidoreductase</keyword>
<dbReference type="Pfam" id="PF00258">
    <property type="entry name" value="Flavodoxin_1"/>
    <property type="match status" value="1"/>
</dbReference>
<dbReference type="PROSITE" id="PS51384">
    <property type="entry name" value="FAD_FR"/>
    <property type="match status" value="1"/>
</dbReference>
<accession>A0A814SAF4</accession>